<protein>
    <submittedName>
        <fullName evidence="1">Uncharacterized protein</fullName>
    </submittedName>
</protein>
<accession>A0A1D8AFH0</accession>
<dbReference type="AlphaFoldDB" id="A0A1D8AFH0"/>
<proteinExistence type="predicted"/>
<organism evidence="1 2">
    <name type="scientific">Novosphingobium resinovorum</name>
    <dbReference type="NCBI Taxonomy" id="158500"/>
    <lineage>
        <taxon>Bacteria</taxon>
        <taxon>Pseudomonadati</taxon>
        <taxon>Pseudomonadota</taxon>
        <taxon>Alphaproteobacteria</taxon>
        <taxon>Sphingomonadales</taxon>
        <taxon>Sphingomonadaceae</taxon>
        <taxon>Novosphingobium</taxon>
    </lineage>
</organism>
<gene>
    <name evidence="1" type="ORF">BES08_29140</name>
</gene>
<name>A0A1D8AFH0_9SPHN</name>
<evidence type="ECO:0000313" key="1">
    <source>
        <dbReference type="EMBL" id="AOR80864.1"/>
    </source>
</evidence>
<dbReference type="RefSeq" id="WP_008830567.1">
    <property type="nucleotide sequence ID" value="NZ_CP017077.1"/>
</dbReference>
<evidence type="ECO:0000313" key="2">
    <source>
        <dbReference type="Proteomes" id="UP000094626"/>
    </source>
</evidence>
<geneLocation type="plasmid" evidence="1 2">
    <name>pSA2</name>
</geneLocation>
<reference evidence="2" key="1">
    <citation type="journal article" date="2017" name="J. Biotechnol.">
        <title>Complete genome sequence of Novosphingobium resinovorum SA1, a versatile xenobiotic-degrading bacterium capable of utilizing sulfanilic acid.</title>
        <authorList>
            <person name="Hegedus B."/>
            <person name="Kos P.B."/>
            <person name="Balint B."/>
            <person name="Maroti G."/>
            <person name="Gan H.M."/>
            <person name="Perei K."/>
            <person name="Rakhely G."/>
        </authorList>
    </citation>
    <scope>NUCLEOTIDE SEQUENCE [LARGE SCALE GENOMIC DNA]</scope>
    <source>
        <strain evidence="2">SA1</strain>
    </source>
</reference>
<dbReference type="OrthoDB" id="7193356at2"/>
<keyword evidence="2" id="KW-1185">Reference proteome</keyword>
<sequence length="240" mass="26500">MADRVNASIRVGGTLTRDLLATFIAIIVDEGLSTDWDAAGFDEHDIPENEPLELVARDVAWGCFVQLEAFCVAQGLLFARWCDGFTGSWEAERVVFDGTGEPQSYLVTSSDTLVLSLPEIRSLGDLEAIEGHFRAANVTIPPMRVSSREPDTRGGPTAAMWRALASFRARHGRYWKRALTDLWMNGGDLDEPCGAALRNVRNRLGPVWLYRLRPGQLDAAISRIAAEDDTPRPGSEEGRR</sequence>
<keyword evidence="1" id="KW-0614">Plasmid</keyword>
<dbReference type="KEGG" id="nre:BES08_29140"/>
<dbReference type="Proteomes" id="UP000094626">
    <property type="component" value="Plasmid pSA2"/>
</dbReference>
<dbReference type="EMBL" id="CP017077">
    <property type="protein sequence ID" value="AOR80864.1"/>
    <property type="molecule type" value="Genomic_DNA"/>
</dbReference>